<accession>A0A0A8YS51</accession>
<proteinExistence type="predicted"/>
<dbReference type="EMBL" id="GBRH01272688">
    <property type="protein sequence ID" value="JAD25207.1"/>
    <property type="molecule type" value="Transcribed_RNA"/>
</dbReference>
<organism evidence="1">
    <name type="scientific">Arundo donax</name>
    <name type="common">Giant reed</name>
    <name type="synonym">Donax arundinaceus</name>
    <dbReference type="NCBI Taxonomy" id="35708"/>
    <lineage>
        <taxon>Eukaryota</taxon>
        <taxon>Viridiplantae</taxon>
        <taxon>Streptophyta</taxon>
        <taxon>Embryophyta</taxon>
        <taxon>Tracheophyta</taxon>
        <taxon>Spermatophyta</taxon>
        <taxon>Magnoliopsida</taxon>
        <taxon>Liliopsida</taxon>
        <taxon>Poales</taxon>
        <taxon>Poaceae</taxon>
        <taxon>PACMAD clade</taxon>
        <taxon>Arundinoideae</taxon>
        <taxon>Arundineae</taxon>
        <taxon>Arundo</taxon>
    </lineage>
</organism>
<reference evidence="1" key="1">
    <citation type="submission" date="2014-09" db="EMBL/GenBank/DDBJ databases">
        <authorList>
            <person name="Magalhaes I.L.F."/>
            <person name="Oliveira U."/>
            <person name="Santos F.R."/>
            <person name="Vidigal T.H.D.A."/>
            <person name="Brescovit A.D."/>
            <person name="Santos A.J."/>
        </authorList>
    </citation>
    <scope>NUCLEOTIDE SEQUENCE</scope>
    <source>
        <tissue evidence="1">Shoot tissue taken approximately 20 cm above the soil surface</tissue>
    </source>
</reference>
<sequence length="35" mass="4282">MRLILPNSLAEKYTMKYIIYSLKEKYEQKKSKTLE</sequence>
<reference evidence="1" key="2">
    <citation type="journal article" date="2015" name="Data Brief">
        <title>Shoot transcriptome of the giant reed, Arundo donax.</title>
        <authorList>
            <person name="Barrero R.A."/>
            <person name="Guerrero F.D."/>
            <person name="Moolhuijzen P."/>
            <person name="Goolsby J.A."/>
            <person name="Tidwell J."/>
            <person name="Bellgard S.E."/>
            <person name="Bellgard M.I."/>
        </authorList>
    </citation>
    <scope>NUCLEOTIDE SEQUENCE</scope>
    <source>
        <tissue evidence="1">Shoot tissue taken approximately 20 cm above the soil surface</tissue>
    </source>
</reference>
<dbReference type="AlphaFoldDB" id="A0A0A8YS51"/>
<evidence type="ECO:0000313" key="1">
    <source>
        <dbReference type="EMBL" id="JAD25207.1"/>
    </source>
</evidence>
<name>A0A0A8YS51_ARUDO</name>
<protein>
    <submittedName>
        <fullName evidence="1">Uncharacterized protein</fullName>
    </submittedName>
</protein>